<comment type="subcellular location">
    <subcellularLocation>
        <location evidence="9">Membrane</location>
        <topology evidence="9">Multi-pass membrane protein</topology>
    </subcellularLocation>
    <subcellularLocation>
        <location evidence="1">Mitochondrion inner membrane</location>
        <topology evidence="1">Multi-pass membrane protein</topology>
    </subcellularLocation>
</comment>
<dbReference type="PANTHER" id="PTHR12428:SF66">
    <property type="entry name" value="MITOCHONDRIAL INNER MEMBRANE PROTEIN OXA1L"/>
    <property type="match status" value="1"/>
</dbReference>
<evidence type="ECO:0000259" key="12">
    <source>
        <dbReference type="Pfam" id="PF02096"/>
    </source>
</evidence>
<organism evidence="13">
    <name type="scientific">Aceria tosichella</name>
    <name type="common">wheat curl mite</name>
    <dbReference type="NCBI Taxonomy" id="561515"/>
    <lineage>
        <taxon>Eukaryota</taxon>
        <taxon>Metazoa</taxon>
        <taxon>Ecdysozoa</taxon>
        <taxon>Arthropoda</taxon>
        <taxon>Chelicerata</taxon>
        <taxon>Arachnida</taxon>
        <taxon>Acari</taxon>
        <taxon>Acariformes</taxon>
        <taxon>Trombidiformes</taxon>
        <taxon>Prostigmata</taxon>
        <taxon>Eupodina</taxon>
        <taxon>Eriophyoidea</taxon>
        <taxon>Eriophyidae</taxon>
        <taxon>Eriophyinae</taxon>
        <taxon>Aceriini</taxon>
        <taxon>Aceria</taxon>
    </lineage>
</organism>
<evidence type="ECO:0000256" key="10">
    <source>
        <dbReference type="SAM" id="MobiDB-lite"/>
    </source>
</evidence>
<sequence>MAFLTHIKLLTPTIRSMMVRSPRACLLRPMNTSLLGSSASAIHKFDSPPPSPSQPPPQPLTQPNQVDLLSSDSALAQLVPIQESPLTGAVLPFSSLNFLQVMLFPYTYAVMYYMDFLLNYLPWWQAIILTTATARLVFFPLVVRQNVIGIKTFNLLPETQKIQIKVNEALAAGDAYNQALARTKLQILYKEHGLSMKDRLMPILIQAPMYMSIFFLLRTLTSVPAEGLTTGGTLWFTNLTVPDPLFILPAITCSSMFLLLEFGMEGSMDPKQGMAPIGRYLMRSLPFVMFLFIHNFPAATLLFWSTSNIFTLSYAMLMKNSWVKQKLNIPARLKHDPASLPLSNISMRDQFKDTMEKAKVKRTSMDVRRLDDIAFRKAGVGPLRKTYKEPPKHA</sequence>
<evidence type="ECO:0000256" key="9">
    <source>
        <dbReference type="RuleBase" id="RU003945"/>
    </source>
</evidence>
<evidence type="ECO:0000256" key="11">
    <source>
        <dbReference type="SAM" id="Phobius"/>
    </source>
</evidence>
<evidence type="ECO:0000256" key="8">
    <source>
        <dbReference type="ARBA" id="ARBA00023136"/>
    </source>
</evidence>
<accession>A0A6G1SCR7</accession>
<keyword evidence="5" id="KW-0809">Transit peptide</keyword>
<keyword evidence="3 9" id="KW-0812">Transmembrane</keyword>
<evidence type="ECO:0000256" key="1">
    <source>
        <dbReference type="ARBA" id="ARBA00004448"/>
    </source>
</evidence>
<evidence type="ECO:0000256" key="7">
    <source>
        <dbReference type="ARBA" id="ARBA00023128"/>
    </source>
</evidence>
<evidence type="ECO:0000256" key="3">
    <source>
        <dbReference type="ARBA" id="ARBA00022692"/>
    </source>
</evidence>
<dbReference type="Pfam" id="PF02096">
    <property type="entry name" value="60KD_IMP"/>
    <property type="match status" value="1"/>
</dbReference>
<feature type="region of interest" description="Disordered" evidence="10">
    <location>
        <begin position="43"/>
        <end position="62"/>
    </location>
</feature>
<feature type="transmembrane region" description="Helical" evidence="11">
    <location>
        <begin position="245"/>
        <end position="264"/>
    </location>
</feature>
<dbReference type="InterPro" id="IPR028055">
    <property type="entry name" value="YidC/Oxa/ALB_C"/>
</dbReference>
<evidence type="ECO:0000256" key="2">
    <source>
        <dbReference type="ARBA" id="ARBA00009877"/>
    </source>
</evidence>
<dbReference type="AlphaFoldDB" id="A0A6G1SCR7"/>
<feature type="transmembrane region" description="Helical" evidence="11">
    <location>
        <begin position="123"/>
        <end position="143"/>
    </location>
</feature>
<evidence type="ECO:0000256" key="4">
    <source>
        <dbReference type="ARBA" id="ARBA00022792"/>
    </source>
</evidence>
<protein>
    <submittedName>
        <fullName evidence="13">Mitochondrial inner membrane protein OXA1L</fullName>
    </submittedName>
</protein>
<keyword evidence="4" id="KW-0999">Mitochondrion inner membrane</keyword>
<dbReference type="GO" id="GO:0032977">
    <property type="term" value="F:membrane insertase activity"/>
    <property type="evidence" value="ECO:0007669"/>
    <property type="project" value="InterPro"/>
</dbReference>
<evidence type="ECO:0000256" key="5">
    <source>
        <dbReference type="ARBA" id="ARBA00022946"/>
    </source>
</evidence>
<comment type="similarity">
    <text evidence="2 9">Belongs to the OXA1/ALB3/YidC family.</text>
</comment>
<feature type="transmembrane region" description="Helical" evidence="11">
    <location>
        <begin position="203"/>
        <end position="225"/>
    </location>
</feature>
<evidence type="ECO:0000256" key="6">
    <source>
        <dbReference type="ARBA" id="ARBA00022989"/>
    </source>
</evidence>
<keyword evidence="8 11" id="KW-0472">Membrane</keyword>
<keyword evidence="6 11" id="KW-1133">Transmembrane helix</keyword>
<dbReference type="GO" id="GO:0032979">
    <property type="term" value="P:protein insertion into mitochondrial inner membrane from matrix"/>
    <property type="evidence" value="ECO:0007669"/>
    <property type="project" value="TreeGrafter"/>
</dbReference>
<dbReference type="GO" id="GO:0005743">
    <property type="term" value="C:mitochondrial inner membrane"/>
    <property type="evidence" value="ECO:0007669"/>
    <property type="project" value="UniProtKB-SubCell"/>
</dbReference>
<evidence type="ECO:0000313" key="13">
    <source>
        <dbReference type="EMBL" id="MDE47733.1"/>
    </source>
</evidence>
<reference evidence="13" key="1">
    <citation type="submission" date="2018-10" db="EMBL/GenBank/DDBJ databases">
        <title>Transcriptome assembly of Aceria tosichella (Wheat curl mite) Type 2.</title>
        <authorList>
            <person name="Scully E.D."/>
            <person name="Geib S.M."/>
            <person name="Palmer N.A."/>
            <person name="Gupta A.K."/>
            <person name="Sarath G."/>
            <person name="Tatineni S."/>
        </authorList>
    </citation>
    <scope>NUCLEOTIDE SEQUENCE</scope>
    <source>
        <strain evidence="13">LincolnNE</strain>
    </source>
</reference>
<dbReference type="InterPro" id="IPR001708">
    <property type="entry name" value="YidC/ALB3/OXA1/COX18"/>
</dbReference>
<gene>
    <name evidence="13" type="primary">Oxa1l</name>
    <name evidence="13" type="ORF">g.2757</name>
</gene>
<dbReference type="EMBL" id="GGYP01002962">
    <property type="protein sequence ID" value="MDE47733.1"/>
    <property type="molecule type" value="Transcribed_RNA"/>
</dbReference>
<feature type="transmembrane region" description="Helical" evidence="11">
    <location>
        <begin position="285"/>
        <end position="304"/>
    </location>
</feature>
<proteinExistence type="inferred from homology"/>
<name>A0A6G1SCR7_9ACAR</name>
<dbReference type="CDD" id="cd20069">
    <property type="entry name" value="5TM_Oxa1-like"/>
    <property type="match status" value="1"/>
</dbReference>
<feature type="compositionally biased region" description="Pro residues" evidence="10">
    <location>
        <begin position="47"/>
        <end position="60"/>
    </location>
</feature>
<keyword evidence="7" id="KW-0496">Mitochondrion</keyword>
<dbReference type="PANTHER" id="PTHR12428">
    <property type="entry name" value="OXA1"/>
    <property type="match status" value="1"/>
</dbReference>
<feature type="domain" description="Membrane insertase YidC/Oxa/ALB C-terminal" evidence="12">
    <location>
        <begin position="123"/>
        <end position="319"/>
    </location>
</feature>